<name>A0A0F9VQ95_9ZZZZ</name>
<accession>A0A0F9VQ95</accession>
<comment type="caution">
    <text evidence="1">The sequence shown here is derived from an EMBL/GenBank/DDBJ whole genome shotgun (WGS) entry which is preliminary data.</text>
</comment>
<protein>
    <submittedName>
        <fullName evidence="1">Uncharacterized protein</fullName>
    </submittedName>
</protein>
<dbReference type="Gene3D" id="2.60.120.430">
    <property type="entry name" value="Galactose-binding lectin"/>
    <property type="match status" value="2"/>
</dbReference>
<dbReference type="AlphaFoldDB" id="A0A0F9VQ95"/>
<sequence>MPRWATWLTAAVLLIAPALRAVDAPADTAVQPSPDVATAKPIAVEPASGQDTTDYVYDTAILKAALLHSADDALRAAQFAKARDLYRQAFPLAAELSPAEAQSILGELQSLSAVFDRTDRAERLKAVLVDRPDNIEPRRALIVLLVAELGDPVAAQVHVGEQIDDSLRRLVASSQRPPDQSSPTQCLALGRWYRRLSQTASPPARLRLLTESLRYLQRFLAAGPVDHPDIDAAAGDAEACLADLRELFPDDGLALPNGVWIDLLRTAQLQPAGKTVPWERTRGALTCTARREVGGRIPIDMPGSYDLLVRFVLRGPGGRFMLRFPAGNTSHAFILNAPAEAGGVDGLARRTMRPSHLRPGDVQTLRLSVRQAGGAVRLIAELDGKPYMAYDEPISNDSSTDAEARPPSAIDIYADGPAEILWLGLKTHAGRAVLPAVGPLRWRQPNRHRIRADRSWQWVCQVRKGDLLEIAASGAWSWNGRDECGPSGDPAGWHGLRGQLPGQGPPFTIGGRRILAIVRDGVLKMEMEDTDKSDNTGAMNVVIHTYARPAQGQGQSQVMMTAPPPAVRLAALAAADMGSPVALQTSFNLLFGDAPQRVMASHDPEKDLDLSARLLAAAAVVEPVALQELIAENAFDFAARDPTAFREAIAAASVLSSLSGDRSQKWHERRITMARMYNNLVSSPDEPPSDPALLDALIAAADAHAAARNWARAQTLYDEAAAMAQTVRPTEAPGLNVSSHRAAAGEHLQAKRRQLASQLAAAPDDVPLRRKLILWMLAEMNDSAAAADLNDDALDPTWRKGLSLVSAPVEDLGVHESLELAQWYQGLVVDVSPQGQSALLARADAACQVVLASTAPDDAAHQQASEQIRTIDELRRSSDLSGHGHLLRGLWIDLLAGAVSQRSTRQWARHGQGVAVFGARRREALFSTALRPDGDYELKVVVEQTAGDGSLIIALPTPDGPYMLRLGRDGSEADAPALASGQTVDLHVRVARKDDGLEVVATADGKGIPAWPIALPLPVVMFRAFDGTMLIHSAHLRMTTGSAHEIVQLTSPRSARLAVDARKGWQDALPLRKGDEIAVTAEGAWTARMGRGQGSVSGADGPARDVMTGERIGYLEGRIGDGPAFEIGAWDRFTISSDGMLQLQMHDDDRSDNAGRVTVTIRILSRATPAP</sequence>
<dbReference type="EMBL" id="LAZR01000462">
    <property type="protein sequence ID" value="KKN67938.1"/>
    <property type="molecule type" value="Genomic_DNA"/>
</dbReference>
<organism evidence="1">
    <name type="scientific">marine sediment metagenome</name>
    <dbReference type="NCBI Taxonomy" id="412755"/>
    <lineage>
        <taxon>unclassified sequences</taxon>
        <taxon>metagenomes</taxon>
        <taxon>ecological metagenomes</taxon>
    </lineage>
</organism>
<proteinExistence type="predicted"/>
<reference evidence="1" key="1">
    <citation type="journal article" date="2015" name="Nature">
        <title>Complex archaea that bridge the gap between prokaryotes and eukaryotes.</title>
        <authorList>
            <person name="Spang A."/>
            <person name="Saw J.H."/>
            <person name="Jorgensen S.L."/>
            <person name="Zaremba-Niedzwiedzka K."/>
            <person name="Martijn J."/>
            <person name="Lind A.E."/>
            <person name="van Eijk R."/>
            <person name="Schleper C."/>
            <person name="Guy L."/>
            <person name="Ettema T.J."/>
        </authorList>
    </citation>
    <scope>NUCLEOTIDE SEQUENCE</scope>
</reference>
<evidence type="ECO:0000313" key="1">
    <source>
        <dbReference type="EMBL" id="KKN67938.1"/>
    </source>
</evidence>
<gene>
    <name evidence="1" type="ORF">LCGC14_0456380</name>
</gene>